<dbReference type="AlphaFoldDB" id="A0A1Y2FW69"/>
<name>A0A1Y2FW69_PROLT</name>
<keyword evidence="3" id="KW-1185">Reference proteome</keyword>
<organism evidence="2 3">
    <name type="scientific">Protomyces lactucae-debilis</name>
    <dbReference type="NCBI Taxonomy" id="2754530"/>
    <lineage>
        <taxon>Eukaryota</taxon>
        <taxon>Fungi</taxon>
        <taxon>Dikarya</taxon>
        <taxon>Ascomycota</taxon>
        <taxon>Taphrinomycotina</taxon>
        <taxon>Taphrinomycetes</taxon>
        <taxon>Taphrinales</taxon>
        <taxon>Protomycetaceae</taxon>
        <taxon>Protomyces</taxon>
    </lineage>
</organism>
<dbReference type="PANTHER" id="PTHR34826">
    <property type="entry name" value="UPF0590 PROTEIN C409.17C"/>
    <property type="match status" value="1"/>
</dbReference>
<dbReference type="GeneID" id="63784053"/>
<accession>A0A1Y2FW69</accession>
<reference evidence="2 3" key="1">
    <citation type="submission" date="2016-07" db="EMBL/GenBank/DDBJ databases">
        <title>Pervasive Adenine N6-methylation of Active Genes in Fungi.</title>
        <authorList>
            <consortium name="DOE Joint Genome Institute"/>
            <person name="Mondo S.J."/>
            <person name="Dannebaum R.O."/>
            <person name="Kuo R.C."/>
            <person name="Labutti K."/>
            <person name="Haridas S."/>
            <person name="Kuo A."/>
            <person name="Salamov A."/>
            <person name="Ahrendt S.R."/>
            <person name="Lipzen A."/>
            <person name="Sullivan W."/>
            <person name="Andreopoulos W.B."/>
            <person name="Clum A."/>
            <person name="Lindquist E."/>
            <person name="Daum C."/>
            <person name="Ramamoorthy G.K."/>
            <person name="Gryganskyi A."/>
            <person name="Culley D."/>
            <person name="Magnuson J.K."/>
            <person name="James T.Y."/>
            <person name="O'Malley M.A."/>
            <person name="Stajich J.E."/>
            <person name="Spatafora J.W."/>
            <person name="Visel A."/>
            <person name="Grigoriev I.V."/>
        </authorList>
    </citation>
    <scope>NUCLEOTIDE SEQUENCE [LARGE SCALE GENOMIC DNA]</scope>
    <source>
        <strain evidence="2 3">12-1054</strain>
    </source>
</reference>
<dbReference type="EMBL" id="MCFI01000001">
    <property type="protein sequence ID" value="ORY87787.1"/>
    <property type="molecule type" value="Genomic_DNA"/>
</dbReference>
<dbReference type="RefSeq" id="XP_040728282.1">
    <property type="nucleotide sequence ID" value="XM_040867454.1"/>
</dbReference>
<dbReference type="PANTHER" id="PTHR34826:SF2">
    <property type="entry name" value="UPF0590 PROTEIN C409.17C"/>
    <property type="match status" value="1"/>
</dbReference>
<sequence>MSAHDKKLTLKVSIGSSVDQLQPAHVNDPSQPTHVSNDTFQGDILVRIKGYNNTDLTEEEYFNKTKNTSSVQIRGQIKADLNADDVLFGNDFDAPIASSLPPGTSLGLKAMKWIDPGLETDLYCDKPWAFSPFITTMTVLKTSNGACGEGPMALVEEDTSSLLGEKLPSKQRRNYFATKANRAKYSLSNATCIEGDFCNGFIDFEDMAVALPYVNLKLSILKYWKGQPFRYTCKTRDGKMLFCVVFELVEE</sequence>
<dbReference type="Proteomes" id="UP000193685">
    <property type="component" value="Unassembled WGS sequence"/>
</dbReference>
<dbReference type="OMA" id="DRQGITW"/>
<dbReference type="OrthoDB" id="2119945at2759"/>
<protein>
    <recommendedName>
        <fullName evidence="1">Domain of unknown function at the cortex 1 domain-containing protein</fullName>
    </recommendedName>
</protein>
<comment type="caution">
    <text evidence="2">The sequence shown here is derived from an EMBL/GenBank/DDBJ whole genome shotgun (WGS) entry which is preliminary data.</text>
</comment>
<evidence type="ECO:0000313" key="3">
    <source>
        <dbReference type="Proteomes" id="UP000193685"/>
    </source>
</evidence>
<gene>
    <name evidence="2" type="ORF">BCR37DRAFT_342801</name>
</gene>
<evidence type="ECO:0000259" key="1">
    <source>
        <dbReference type="Pfam" id="PF08588"/>
    </source>
</evidence>
<feature type="domain" description="Domain of unknown function at the cortex 1" evidence="1">
    <location>
        <begin position="10"/>
        <end position="249"/>
    </location>
</feature>
<dbReference type="Pfam" id="PF08588">
    <property type="entry name" value="Duc1"/>
    <property type="match status" value="1"/>
</dbReference>
<dbReference type="STRING" id="56484.A0A1Y2FW69"/>
<evidence type="ECO:0000313" key="2">
    <source>
        <dbReference type="EMBL" id="ORY87787.1"/>
    </source>
</evidence>
<proteinExistence type="predicted"/>
<dbReference type="InterPro" id="IPR013897">
    <property type="entry name" value="Duc1"/>
</dbReference>